<sequence>MLPLFAPAPAALPAPLATYHPATVLPDWPARVEKLRQWQQRIASGYVTSQKEEALQAEFLTLVFGQALGYEHERPDYRQLLLEKKTNVDGTKPDGALGDFGADGKGALGGPVRAVVELKDARTLLDAKQKLGLTAPLTGKLALTAEWKPWSTALGKALGRSLNLPEKGEWLQHFEQHQQQQAAARQRLARLDADLDQLVYRLYQLTPAEIALVEGGGGATPGQE</sequence>
<proteinExistence type="predicted"/>
<dbReference type="EMBL" id="JADQDM010000023">
    <property type="protein sequence ID" value="MBF9224079.1"/>
    <property type="molecule type" value="Genomic_DNA"/>
</dbReference>
<dbReference type="RefSeq" id="WP_196295502.1">
    <property type="nucleotide sequence ID" value="NZ_JADQDM010000023.1"/>
</dbReference>
<keyword evidence="2" id="KW-1185">Reference proteome</keyword>
<gene>
    <name evidence="1" type="ORF">I2H31_23450</name>
</gene>
<evidence type="ECO:0008006" key="3">
    <source>
        <dbReference type="Google" id="ProtNLM"/>
    </source>
</evidence>
<evidence type="ECO:0000313" key="2">
    <source>
        <dbReference type="Proteomes" id="UP000618931"/>
    </source>
</evidence>
<name>A0ABS0IAS6_9BACT</name>
<accession>A0ABS0IAS6</accession>
<dbReference type="Proteomes" id="UP000618931">
    <property type="component" value="Unassembled WGS sequence"/>
</dbReference>
<organism evidence="1 2">
    <name type="scientific">Hymenobacter ruricola</name>
    <dbReference type="NCBI Taxonomy" id="2791023"/>
    <lineage>
        <taxon>Bacteria</taxon>
        <taxon>Pseudomonadati</taxon>
        <taxon>Bacteroidota</taxon>
        <taxon>Cytophagia</taxon>
        <taxon>Cytophagales</taxon>
        <taxon>Hymenobacteraceae</taxon>
        <taxon>Hymenobacter</taxon>
    </lineage>
</organism>
<comment type="caution">
    <text evidence="1">The sequence shown here is derived from an EMBL/GenBank/DDBJ whole genome shotgun (WGS) entry which is preliminary data.</text>
</comment>
<protein>
    <recommendedName>
        <fullName evidence="3">Restriction endonuclease subunit M</fullName>
    </recommendedName>
</protein>
<reference evidence="1 2" key="1">
    <citation type="submission" date="2020-11" db="EMBL/GenBank/DDBJ databases">
        <authorList>
            <person name="Kim M.K."/>
        </authorList>
    </citation>
    <scope>NUCLEOTIDE SEQUENCE [LARGE SCALE GENOMIC DNA]</scope>
    <source>
        <strain evidence="1 2">BT662</strain>
    </source>
</reference>
<evidence type="ECO:0000313" key="1">
    <source>
        <dbReference type="EMBL" id="MBF9224079.1"/>
    </source>
</evidence>